<protein>
    <submittedName>
        <fullName evidence="1">Uncharacterized protein</fullName>
    </submittedName>
</protein>
<name>A0A511MDT2_9NOCA</name>
<dbReference type="AlphaFoldDB" id="A0A511MDT2"/>
<proteinExistence type="predicted"/>
<dbReference type="Proteomes" id="UP000321424">
    <property type="component" value="Unassembled WGS sequence"/>
</dbReference>
<dbReference type="EMBL" id="BJXA01000019">
    <property type="protein sequence ID" value="GEM38834.1"/>
    <property type="molecule type" value="Genomic_DNA"/>
</dbReference>
<gene>
    <name evidence="1" type="ORF">NN4_33530</name>
</gene>
<sequence>MRHADVLISVATFQLSVLDASAELFVLSADWVILLSGPALSQARFLGGDPFKLETIPTSNFSMDSLWLKRFQLGPLQKTEIAAGDRASAALHGVVPTCQRTHRYEELFTMLGCPVFSRHR</sequence>
<organism evidence="1 2">
    <name type="scientific">Nocardia ninae NBRC 108245</name>
    <dbReference type="NCBI Taxonomy" id="1210091"/>
    <lineage>
        <taxon>Bacteria</taxon>
        <taxon>Bacillati</taxon>
        <taxon>Actinomycetota</taxon>
        <taxon>Actinomycetes</taxon>
        <taxon>Mycobacteriales</taxon>
        <taxon>Nocardiaceae</taxon>
        <taxon>Nocardia</taxon>
    </lineage>
</organism>
<evidence type="ECO:0000313" key="1">
    <source>
        <dbReference type="EMBL" id="GEM38834.1"/>
    </source>
</evidence>
<keyword evidence="2" id="KW-1185">Reference proteome</keyword>
<comment type="caution">
    <text evidence="1">The sequence shown here is derived from an EMBL/GenBank/DDBJ whole genome shotgun (WGS) entry which is preliminary data.</text>
</comment>
<evidence type="ECO:0000313" key="2">
    <source>
        <dbReference type="Proteomes" id="UP000321424"/>
    </source>
</evidence>
<accession>A0A511MDT2</accession>
<reference evidence="1 2" key="1">
    <citation type="submission" date="2019-07" db="EMBL/GenBank/DDBJ databases">
        <title>Whole genome shotgun sequence of Nocardia ninae NBRC 108245.</title>
        <authorList>
            <person name="Hosoyama A."/>
            <person name="Uohara A."/>
            <person name="Ohji S."/>
            <person name="Ichikawa N."/>
        </authorList>
    </citation>
    <scope>NUCLEOTIDE SEQUENCE [LARGE SCALE GENOMIC DNA]</scope>
    <source>
        <strain evidence="1 2">NBRC 108245</strain>
    </source>
</reference>